<name>A0A6V7NNC6_ANACO</name>
<comment type="subcellular location">
    <subcellularLocation>
        <location evidence="1">Membrane</location>
        <topology evidence="1">Multi-pass membrane protein</topology>
    </subcellularLocation>
</comment>
<dbReference type="PANTHER" id="PTHR48041">
    <property type="entry name" value="ABC TRANSPORTER G FAMILY MEMBER 28"/>
    <property type="match status" value="1"/>
</dbReference>
<feature type="region of interest" description="Disordered" evidence="6">
    <location>
        <begin position="108"/>
        <end position="132"/>
    </location>
</feature>
<gene>
    <name evidence="7" type="ORF">CB5_LOCUS3294</name>
</gene>
<keyword evidence="4" id="KW-1133">Transmembrane helix</keyword>
<evidence type="ECO:0000256" key="4">
    <source>
        <dbReference type="ARBA" id="ARBA00022989"/>
    </source>
</evidence>
<dbReference type="PANTHER" id="PTHR48041:SF11">
    <property type="entry name" value="ABC TRANSPORTER G FAMILY MEMBER 16"/>
    <property type="match status" value="1"/>
</dbReference>
<keyword evidence="5" id="KW-0472">Membrane</keyword>
<sequence>MAEAEAETARLASHPYALALTHAPCAFLASDPVKTAPCRLPCALSFLFAAAASPAPSFPFAAAASPAPPSPSQPSPPLCRRGGPAAAAAHGNPAWAEVRALARHGALNARRAERTARPGAAANPGEQGEREGGIRIARAGRVVVASVHQPSRRVLGLVDRLLILSRGRAAYCGDPRRLVDFLAAFGCSIPAGEPRRVRPRRRPLLEPGASSSLAEFNTAAAEGRDRGEHLAGELVSSRGR</sequence>
<dbReference type="GO" id="GO:0042626">
    <property type="term" value="F:ATPase-coupled transmembrane transporter activity"/>
    <property type="evidence" value="ECO:0007669"/>
    <property type="project" value="TreeGrafter"/>
</dbReference>
<accession>A0A6V7NNC6</accession>
<evidence type="ECO:0000256" key="6">
    <source>
        <dbReference type="SAM" id="MobiDB-lite"/>
    </source>
</evidence>
<feature type="region of interest" description="Disordered" evidence="6">
    <location>
        <begin position="219"/>
        <end position="240"/>
    </location>
</feature>
<reference evidence="7" key="1">
    <citation type="submission" date="2020-07" db="EMBL/GenBank/DDBJ databases">
        <authorList>
            <person name="Lin J."/>
        </authorList>
    </citation>
    <scope>NUCLEOTIDE SEQUENCE</scope>
</reference>
<dbReference type="GO" id="GO:0016020">
    <property type="term" value="C:membrane"/>
    <property type="evidence" value="ECO:0007669"/>
    <property type="project" value="UniProtKB-SubCell"/>
</dbReference>
<dbReference type="InterPro" id="IPR050352">
    <property type="entry name" value="ABCG_transporters"/>
</dbReference>
<dbReference type="AlphaFoldDB" id="A0A6V7NNC6"/>
<evidence type="ECO:0008006" key="8">
    <source>
        <dbReference type="Google" id="ProtNLM"/>
    </source>
</evidence>
<feature type="region of interest" description="Disordered" evidence="6">
    <location>
        <begin position="63"/>
        <end position="86"/>
    </location>
</feature>
<evidence type="ECO:0000256" key="1">
    <source>
        <dbReference type="ARBA" id="ARBA00004141"/>
    </source>
</evidence>
<protein>
    <recommendedName>
        <fullName evidence="8">ABC transporter family G domain-containing protein</fullName>
    </recommendedName>
</protein>
<dbReference type="EMBL" id="LR862140">
    <property type="protein sequence ID" value="CAD1820083.1"/>
    <property type="molecule type" value="Genomic_DNA"/>
</dbReference>
<evidence type="ECO:0000256" key="5">
    <source>
        <dbReference type="ARBA" id="ARBA00023136"/>
    </source>
</evidence>
<evidence type="ECO:0000313" key="7">
    <source>
        <dbReference type="EMBL" id="CAD1820083.1"/>
    </source>
</evidence>
<feature type="compositionally biased region" description="Pro residues" evidence="6">
    <location>
        <begin position="66"/>
        <end position="77"/>
    </location>
</feature>
<keyword evidence="2" id="KW-0813">Transport</keyword>
<feature type="compositionally biased region" description="Basic and acidic residues" evidence="6">
    <location>
        <begin position="222"/>
        <end position="231"/>
    </location>
</feature>
<evidence type="ECO:0000256" key="3">
    <source>
        <dbReference type="ARBA" id="ARBA00022692"/>
    </source>
</evidence>
<organism evidence="7">
    <name type="scientific">Ananas comosus var. bracteatus</name>
    <name type="common">red pineapple</name>
    <dbReference type="NCBI Taxonomy" id="296719"/>
    <lineage>
        <taxon>Eukaryota</taxon>
        <taxon>Viridiplantae</taxon>
        <taxon>Streptophyta</taxon>
        <taxon>Embryophyta</taxon>
        <taxon>Tracheophyta</taxon>
        <taxon>Spermatophyta</taxon>
        <taxon>Magnoliopsida</taxon>
        <taxon>Liliopsida</taxon>
        <taxon>Poales</taxon>
        <taxon>Bromeliaceae</taxon>
        <taxon>Bromelioideae</taxon>
        <taxon>Ananas</taxon>
    </lineage>
</organism>
<keyword evidence="3" id="KW-0812">Transmembrane</keyword>
<evidence type="ECO:0000256" key="2">
    <source>
        <dbReference type="ARBA" id="ARBA00022448"/>
    </source>
</evidence>
<proteinExistence type="predicted"/>